<dbReference type="AlphaFoldDB" id="A0A399J8Z6"/>
<evidence type="ECO:0000313" key="7">
    <source>
        <dbReference type="Proteomes" id="UP000265419"/>
    </source>
</evidence>
<evidence type="ECO:0000256" key="4">
    <source>
        <dbReference type="SAM" id="MobiDB-lite"/>
    </source>
</evidence>
<dbReference type="PROSITE" id="PS50949">
    <property type="entry name" value="HTH_GNTR"/>
    <property type="match status" value="1"/>
</dbReference>
<evidence type="ECO:0000313" key="6">
    <source>
        <dbReference type="EMBL" id="RII40997.1"/>
    </source>
</evidence>
<keyword evidence="7" id="KW-1185">Reference proteome</keyword>
<keyword evidence="3" id="KW-0804">Transcription</keyword>
<name>A0A399J8Z6_9MICC</name>
<evidence type="ECO:0000256" key="2">
    <source>
        <dbReference type="ARBA" id="ARBA00023125"/>
    </source>
</evidence>
<dbReference type="InterPro" id="IPR036388">
    <property type="entry name" value="WH-like_DNA-bd_sf"/>
</dbReference>
<evidence type="ECO:0000256" key="1">
    <source>
        <dbReference type="ARBA" id="ARBA00023015"/>
    </source>
</evidence>
<dbReference type="Gene3D" id="1.10.10.10">
    <property type="entry name" value="Winged helix-like DNA-binding domain superfamily/Winged helix DNA-binding domain"/>
    <property type="match status" value="1"/>
</dbReference>
<accession>A0A399J8Z6</accession>
<dbReference type="SMART" id="SM00345">
    <property type="entry name" value="HTH_GNTR"/>
    <property type="match status" value="1"/>
</dbReference>
<comment type="caution">
    <text evidence="6">The sequence shown here is derived from an EMBL/GenBank/DDBJ whole genome shotgun (WGS) entry which is preliminary data.</text>
</comment>
<dbReference type="CDD" id="cd07377">
    <property type="entry name" value="WHTH_GntR"/>
    <property type="match status" value="1"/>
</dbReference>
<dbReference type="Pfam" id="PF00392">
    <property type="entry name" value="GntR"/>
    <property type="match status" value="1"/>
</dbReference>
<dbReference type="GO" id="GO:0003700">
    <property type="term" value="F:DNA-binding transcription factor activity"/>
    <property type="evidence" value="ECO:0007669"/>
    <property type="project" value="InterPro"/>
</dbReference>
<gene>
    <name evidence="6" type="ORF">DWB68_14875</name>
</gene>
<dbReference type="GO" id="GO:0003677">
    <property type="term" value="F:DNA binding"/>
    <property type="evidence" value="ECO:0007669"/>
    <property type="project" value="UniProtKB-KW"/>
</dbReference>
<protein>
    <submittedName>
        <fullName evidence="6">FadR family transcriptional regulator</fullName>
    </submittedName>
</protein>
<organism evidence="6 7">
    <name type="scientific">Galactobacter valiniphilus</name>
    <dbReference type="NCBI Taxonomy" id="2676122"/>
    <lineage>
        <taxon>Bacteria</taxon>
        <taxon>Bacillati</taxon>
        <taxon>Actinomycetota</taxon>
        <taxon>Actinomycetes</taxon>
        <taxon>Micrococcales</taxon>
        <taxon>Micrococcaceae</taxon>
        <taxon>Galactobacter</taxon>
    </lineage>
</organism>
<dbReference type="Gene3D" id="1.20.120.530">
    <property type="entry name" value="GntR ligand-binding domain-like"/>
    <property type="match status" value="1"/>
</dbReference>
<dbReference type="InterPro" id="IPR008920">
    <property type="entry name" value="TF_FadR/GntR_C"/>
</dbReference>
<dbReference type="InterPro" id="IPR011711">
    <property type="entry name" value="GntR_C"/>
</dbReference>
<feature type="region of interest" description="Disordered" evidence="4">
    <location>
        <begin position="1"/>
        <end position="26"/>
    </location>
</feature>
<keyword evidence="2" id="KW-0238">DNA-binding</keyword>
<dbReference type="InterPro" id="IPR000524">
    <property type="entry name" value="Tscrpt_reg_HTH_GntR"/>
</dbReference>
<dbReference type="InterPro" id="IPR036390">
    <property type="entry name" value="WH_DNA-bd_sf"/>
</dbReference>
<dbReference type="SUPFAM" id="SSF48008">
    <property type="entry name" value="GntR ligand-binding domain-like"/>
    <property type="match status" value="1"/>
</dbReference>
<evidence type="ECO:0000256" key="3">
    <source>
        <dbReference type="ARBA" id="ARBA00023163"/>
    </source>
</evidence>
<keyword evidence="1" id="KW-0805">Transcription regulation</keyword>
<dbReference type="EMBL" id="QQXK01000041">
    <property type="protein sequence ID" value="RII40997.1"/>
    <property type="molecule type" value="Genomic_DNA"/>
</dbReference>
<feature type="domain" description="HTH gntR-type" evidence="5">
    <location>
        <begin position="27"/>
        <end position="97"/>
    </location>
</feature>
<dbReference type="SUPFAM" id="SSF46785">
    <property type="entry name" value="Winged helix' DNA-binding domain"/>
    <property type="match status" value="1"/>
</dbReference>
<dbReference type="Pfam" id="PF07729">
    <property type="entry name" value="FCD"/>
    <property type="match status" value="1"/>
</dbReference>
<reference evidence="6 7" key="1">
    <citation type="submission" date="2018-07" db="EMBL/GenBank/DDBJ databases">
        <title>Arthrobacter sp. nov., isolated from raw cow's milk with high bacterial count.</title>
        <authorList>
            <person name="Hahne J."/>
            <person name="Isele D."/>
            <person name="Lipski A."/>
        </authorList>
    </citation>
    <scope>NUCLEOTIDE SEQUENCE [LARGE SCALE GENOMIC DNA]</scope>
    <source>
        <strain evidence="6 7">JZ R-35</strain>
    </source>
</reference>
<dbReference type="SMART" id="SM00895">
    <property type="entry name" value="FCD"/>
    <property type="match status" value="1"/>
</dbReference>
<feature type="compositionally biased region" description="Low complexity" evidence="4">
    <location>
        <begin position="12"/>
        <end position="26"/>
    </location>
</feature>
<dbReference type="PANTHER" id="PTHR43537">
    <property type="entry name" value="TRANSCRIPTIONAL REGULATOR, GNTR FAMILY"/>
    <property type="match status" value="1"/>
</dbReference>
<sequence length="258" mass="27199">MFANRSHVRTTGAEPHPAAAAEEAQQAGNAHVIADRIANSISLGLLAVGERLPPEIELAQQFGVAVATLRKGLAVLRERGIVVTHRGRSGGSFVVKAPFPSDAESENRLRSLSVVELRDLRDHSISVGSTTARLAAERAWDGALARLRELATSVTTAPTAATAASADSRFHIEVAVLAQSRRLMNAELELQSELTPLLWAQSLFGGGGARSIQEQHLRIVDAIASGDGDAAARAMAEHISADAHCVIDAKLSLEVTSS</sequence>
<dbReference type="PANTHER" id="PTHR43537:SF5">
    <property type="entry name" value="UXU OPERON TRANSCRIPTIONAL REGULATOR"/>
    <property type="match status" value="1"/>
</dbReference>
<dbReference type="Proteomes" id="UP000265419">
    <property type="component" value="Unassembled WGS sequence"/>
</dbReference>
<proteinExistence type="predicted"/>
<evidence type="ECO:0000259" key="5">
    <source>
        <dbReference type="PROSITE" id="PS50949"/>
    </source>
</evidence>